<dbReference type="InterPro" id="IPR009000">
    <property type="entry name" value="Transl_B-barrel_sf"/>
</dbReference>
<name>A0A2G9YHH6_9BACT</name>
<feature type="region of interest" description="Disordered" evidence="1">
    <location>
        <begin position="13"/>
        <end position="50"/>
    </location>
</feature>
<protein>
    <recommendedName>
        <fullName evidence="4">Translation elongation factor-like protein</fullName>
    </recommendedName>
</protein>
<evidence type="ECO:0000313" key="2">
    <source>
        <dbReference type="EMBL" id="PIP18612.1"/>
    </source>
</evidence>
<evidence type="ECO:0000256" key="1">
    <source>
        <dbReference type="SAM" id="MobiDB-lite"/>
    </source>
</evidence>
<evidence type="ECO:0008006" key="4">
    <source>
        <dbReference type="Google" id="ProtNLM"/>
    </source>
</evidence>
<proteinExistence type="predicted"/>
<dbReference type="Proteomes" id="UP000231292">
    <property type="component" value="Unassembled WGS sequence"/>
</dbReference>
<dbReference type="AlphaFoldDB" id="A0A2G9YHH6"/>
<gene>
    <name evidence="2" type="ORF">COX41_07265</name>
</gene>
<organism evidence="2 3">
    <name type="scientific">Candidatus Sherwoodlollariibacterium unditelluris</name>
    <dbReference type="NCBI Taxonomy" id="1974757"/>
    <lineage>
        <taxon>Bacteria</taxon>
        <taxon>Pseudomonadati</taxon>
        <taxon>Candidatus Omnitrophota</taxon>
        <taxon>Candidatus Sherwoodlollariibacterium</taxon>
    </lineage>
</organism>
<dbReference type="SUPFAM" id="SSF50447">
    <property type="entry name" value="Translation proteins"/>
    <property type="match status" value="1"/>
</dbReference>
<feature type="compositionally biased region" description="Basic residues" evidence="1">
    <location>
        <begin position="13"/>
        <end position="47"/>
    </location>
</feature>
<comment type="caution">
    <text evidence="2">The sequence shown here is derived from an EMBL/GenBank/DDBJ whole genome shotgun (WGS) entry which is preliminary data.</text>
</comment>
<evidence type="ECO:0000313" key="3">
    <source>
        <dbReference type="Proteomes" id="UP000231292"/>
    </source>
</evidence>
<sequence>MVLKKKKVIKKKLAKKKTVKKSPAKKRVVKIKQVKKARPKLKTKPKANKPAGKIKEEKLIGVITHYFPHVQAAVIKLKAPLSAGDKIRIKGHTTDFTQVITSMQIEHVNITSAEPGQEIGLLVNSRVRQHDKVSKA</sequence>
<accession>A0A2G9YHH6</accession>
<dbReference type="EMBL" id="PCRK01000186">
    <property type="protein sequence ID" value="PIP18612.1"/>
    <property type="molecule type" value="Genomic_DNA"/>
</dbReference>
<reference evidence="2 3" key="1">
    <citation type="submission" date="2017-09" db="EMBL/GenBank/DDBJ databases">
        <title>Depth-based differentiation of microbial function through sediment-hosted aquifers and enrichment of novel symbionts in the deep terrestrial subsurface.</title>
        <authorList>
            <person name="Probst A.J."/>
            <person name="Ladd B."/>
            <person name="Jarett J.K."/>
            <person name="Geller-Mcgrath D.E."/>
            <person name="Sieber C.M."/>
            <person name="Emerson J.B."/>
            <person name="Anantharaman K."/>
            <person name="Thomas B.C."/>
            <person name="Malmstrom R."/>
            <person name="Stieglmeier M."/>
            <person name="Klingl A."/>
            <person name="Woyke T."/>
            <person name="Ryan C.M."/>
            <person name="Banfield J.F."/>
        </authorList>
    </citation>
    <scope>NUCLEOTIDE SEQUENCE [LARGE SCALE GENOMIC DNA]</scope>
    <source>
        <strain evidence="2">CG23_combo_of_CG06-09_8_20_14_all_41_10</strain>
    </source>
</reference>